<keyword evidence="4" id="KW-1185">Reference proteome</keyword>
<sequence length="371" mass="41339">MGTRSKQPTKPKQAPESKSSPESKQSTKSKQPTKSEQPPESKKSTISKRSTTSKPGSGPKITEVQEGSPKPFAFEYVPVSDEKTYDDCYEKSILRNTQLHLVYNKDKVLVGLRCPLYVYNWSVHGVLPPEHPKPGPELENSLREAIVLRFPKIPPEEGTQVAKFALADPDRVGHATQHSLDTRAEFAVEAWVRHKKTDYESLLRSGMDRKKALLIIRPQWQQQLAEWRGPRTRKEPGARPRNAATDKVTKEAKAKAALVQAIRTLKALVGDPDHTPGGRSRSRRGALPSSTLAAAVTTGRYNTRRRAKLAARAAAQQRIMETRAPVTASGYVDGFDEDVGTFYDDDDDDVLMLDDLEDWYSDWSGASGFTE</sequence>
<evidence type="ECO:0000256" key="1">
    <source>
        <dbReference type="SAM" id="MobiDB-lite"/>
    </source>
</evidence>
<feature type="region of interest" description="Disordered" evidence="1">
    <location>
        <begin position="269"/>
        <end position="292"/>
    </location>
</feature>
<dbReference type="GeneID" id="87816032"/>
<evidence type="ECO:0000313" key="3">
    <source>
        <dbReference type="EMBL" id="KAK4146881.1"/>
    </source>
</evidence>
<dbReference type="RefSeq" id="XP_062640252.1">
    <property type="nucleotide sequence ID" value="XM_062779419.1"/>
</dbReference>
<gene>
    <name evidence="3" type="ORF">C8A04DRAFT_25073</name>
</gene>
<dbReference type="AlphaFoldDB" id="A0AAN6VB44"/>
<dbReference type="InterPro" id="IPR018744">
    <property type="entry name" value="DUF2293"/>
</dbReference>
<reference evidence="3" key="1">
    <citation type="journal article" date="2023" name="Mol. Phylogenet. Evol.">
        <title>Genome-scale phylogeny and comparative genomics of the fungal order Sordariales.</title>
        <authorList>
            <person name="Hensen N."/>
            <person name="Bonometti L."/>
            <person name="Westerberg I."/>
            <person name="Brannstrom I.O."/>
            <person name="Guillou S."/>
            <person name="Cros-Aarteil S."/>
            <person name="Calhoun S."/>
            <person name="Haridas S."/>
            <person name="Kuo A."/>
            <person name="Mondo S."/>
            <person name="Pangilinan J."/>
            <person name="Riley R."/>
            <person name="LaButti K."/>
            <person name="Andreopoulos B."/>
            <person name="Lipzen A."/>
            <person name="Chen C."/>
            <person name="Yan M."/>
            <person name="Daum C."/>
            <person name="Ng V."/>
            <person name="Clum A."/>
            <person name="Steindorff A."/>
            <person name="Ohm R.A."/>
            <person name="Martin F."/>
            <person name="Silar P."/>
            <person name="Natvig D.O."/>
            <person name="Lalanne C."/>
            <person name="Gautier V."/>
            <person name="Ament-Velasquez S.L."/>
            <person name="Kruys A."/>
            <person name="Hutchinson M.I."/>
            <person name="Powell A.J."/>
            <person name="Barry K."/>
            <person name="Miller A.N."/>
            <person name="Grigoriev I.V."/>
            <person name="Debuchy R."/>
            <person name="Gladieux P."/>
            <person name="Hiltunen Thoren M."/>
            <person name="Johannesson H."/>
        </authorList>
    </citation>
    <scope>NUCLEOTIDE SEQUENCE</scope>
    <source>
        <strain evidence="3">CBS 141.50</strain>
    </source>
</reference>
<feature type="compositionally biased region" description="Low complexity" evidence="1">
    <location>
        <begin position="22"/>
        <end position="36"/>
    </location>
</feature>
<protein>
    <recommendedName>
        <fullName evidence="2">DUF2293 domain-containing protein</fullName>
    </recommendedName>
</protein>
<feature type="domain" description="DUF2293" evidence="2">
    <location>
        <begin position="146"/>
        <end position="228"/>
    </location>
</feature>
<dbReference type="EMBL" id="MU853558">
    <property type="protein sequence ID" value="KAK4146881.1"/>
    <property type="molecule type" value="Genomic_DNA"/>
</dbReference>
<comment type="caution">
    <text evidence="3">The sequence shown here is derived from an EMBL/GenBank/DDBJ whole genome shotgun (WGS) entry which is preliminary data.</text>
</comment>
<dbReference type="Proteomes" id="UP001302676">
    <property type="component" value="Unassembled WGS sequence"/>
</dbReference>
<dbReference type="PANTHER" id="PTHR38113:SF2">
    <property type="entry name" value="DUF2293 DOMAIN-CONTAINING PROTEIN"/>
    <property type="match status" value="1"/>
</dbReference>
<evidence type="ECO:0000259" key="2">
    <source>
        <dbReference type="Pfam" id="PF10056"/>
    </source>
</evidence>
<evidence type="ECO:0000313" key="4">
    <source>
        <dbReference type="Proteomes" id="UP001302676"/>
    </source>
</evidence>
<feature type="compositionally biased region" description="Basic and acidic residues" evidence="1">
    <location>
        <begin position="228"/>
        <end position="238"/>
    </location>
</feature>
<reference evidence="3" key="2">
    <citation type="submission" date="2023-05" db="EMBL/GenBank/DDBJ databases">
        <authorList>
            <consortium name="Lawrence Berkeley National Laboratory"/>
            <person name="Steindorff A."/>
            <person name="Hensen N."/>
            <person name="Bonometti L."/>
            <person name="Westerberg I."/>
            <person name="Brannstrom I.O."/>
            <person name="Guillou S."/>
            <person name="Cros-Aarteil S."/>
            <person name="Calhoun S."/>
            <person name="Haridas S."/>
            <person name="Kuo A."/>
            <person name="Mondo S."/>
            <person name="Pangilinan J."/>
            <person name="Riley R."/>
            <person name="Labutti K."/>
            <person name="Andreopoulos B."/>
            <person name="Lipzen A."/>
            <person name="Chen C."/>
            <person name="Yanf M."/>
            <person name="Daum C."/>
            <person name="Ng V."/>
            <person name="Clum A."/>
            <person name="Ohm R."/>
            <person name="Martin F."/>
            <person name="Silar P."/>
            <person name="Natvig D."/>
            <person name="Lalanne C."/>
            <person name="Gautier V."/>
            <person name="Ament-Velasquez S.L."/>
            <person name="Kruys A."/>
            <person name="Hutchinson M.I."/>
            <person name="Powell A.J."/>
            <person name="Barry K."/>
            <person name="Miller A.N."/>
            <person name="Grigoriev I.V."/>
            <person name="Debuchy R."/>
            <person name="Gladieux P."/>
            <person name="Thoren M.H."/>
            <person name="Johannesson H."/>
        </authorList>
    </citation>
    <scope>NUCLEOTIDE SEQUENCE</scope>
    <source>
        <strain evidence="3">CBS 141.50</strain>
    </source>
</reference>
<proteinExistence type="predicted"/>
<dbReference type="Pfam" id="PF10056">
    <property type="entry name" value="DUF2293"/>
    <property type="match status" value="1"/>
</dbReference>
<feature type="region of interest" description="Disordered" evidence="1">
    <location>
        <begin position="228"/>
        <end position="249"/>
    </location>
</feature>
<organism evidence="3 4">
    <name type="scientific">Dichotomopilus funicola</name>
    <dbReference type="NCBI Taxonomy" id="1934379"/>
    <lineage>
        <taxon>Eukaryota</taxon>
        <taxon>Fungi</taxon>
        <taxon>Dikarya</taxon>
        <taxon>Ascomycota</taxon>
        <taxon>Pezizomycotina</taxon>
        <taxon>Sordariomycetes</taxon>
        <taxon>Sordariomycetidae</taxon>
        <taxon>Sordariales</taxon>
        <taxon>Chaetomiaceae</taxon>
        <taxon>Dichotomopilus</taxon>
    </lineage>
</organism>
<name>A0AAN6VB44_9PEZI</name>
<accession>A0AAN6VB44</accession>
<feature type="region of interest" description="Disordered" evidence="1">
    <location>
        <begin position="1"/>
        <end position="69"/>
    </location>
</feature>
<dbReference type="PANTHER" id="PTHR38113">
    <property type="match status" value="1"/>
</dbReference>